<feature type="chain" id="PRO_5026053840" evidence="1">
    <location>
        <begin position="25"/>
        <end position="292"/>
    </location>
</feature>
<keyword evidence="1" id="KW-0732">Signal</keyword>
<dbReference type="InterPro" id="IPR021851">
    <property type="entry name" value="DUF3455"/>
</dbReference>
<dbReference type="Pfam" id="PF07452">
    <property type="entry name" value="CHRD"/>
    <property type="match status" value="1"/>
</dbReference>
<evidence type="ECO:0000313" key="4">
    <source>
        <dbReference type="Proteomes" id="UP000468735"/>
    </source>
</evidence>
<organism evidence="3 4">
    <name type="scientific">Actinomadura rudentiformis</name>
    <dbReference type="NCBI Taxonomy" id="359158"/>
    <lineage>
        <taxon>Bacteria</taxon>
        <taxon>Bacillati</taxon>
        <taxon>Actinomycetota</taxon>
        <taxon>Actinomycetes</taxon>
        <taxon>Streptosporangiales</taxon>
        <taxon>Thermomonosporaceae</taxon>
        <taxon>Actinomadura</taxon>
    </lineage>
</organism>
<dbReference type="InterPro" id="IPR010895">
    <property type="entry name" value="CHRD"/>
</dbReference>
<dbReference type="EMBL" id="WBMT01000007">
    <property type="protein sequence ID" value="KAB2348434.1"/>
    <property type="molecule type" value="Genomic_DNA"/>
</dbReference>
<dbReference type="RefSeq" id="WP_151561162.1">
    <property type="nucleotide sequence ID" value="NZ_WBMT01000007.1"/>
</dbReference>
<evidence type="ECO:0000259" key="2">
    <source>
        <dbReference type="PROSITE" id="PS50933"/>
    </source>
</evidence>
<dbReference type="PANTHER" id="PTHR35567:SF1">
    <property type="entry name" value="CONSERVED FUNGAL PROTEIN (AFU_ORTHOLOGUE AFUA_1G14230)"/>
    <property type="match status" value="1"/>
</dbReference>
<comment type="caution">
    <text evidence="3">The sequence shown here is derived from an EMBL/GenBank/DDBJ whole genome shotgun (WGS) entry which is preliminary data.</text>
</comment>
<protein>
    <submittedName>
        <fullName evidence="3">DUF3455 domain-containing protein</fullName>
    </submittedName>
</protein>
<feature type="domain" description="CHRD" evidence="2">
    <location>
        <begin position="26"/>
        <end position="147"/>
    </location>
</feature>
<dbReference type="PANTHER" id="PTHR35567">
    <property type="entry name" value="MALATE DEHYDROGENASE (AFU_ORTHOLOGUE AFUA_2G13800)"/>
    <property type="match status" value="1"/>
</dbReference>
<evidence type="ECO:0000313" key="3">
    <source>
        <dbReference type="EMBL" id="KAB2348434.1"/>
    </source>
</evidence>
<dbReference type="PROSITE" id="PS51257">
    <property type="entry name" value="PROKAR_LIPOPROTEIN"/>
    <property type="match status" value="1"/>
</dbReference>
<accession>A0A6H9YNA1</accession>
<keyword evidence="4" id="KW-1185">Reference proteome</keyword>
<feature type="signal peptide" evidence="1">
    <location>
        <begin position="1"/>
        <end position="24"/>
    </location>
</feature>
<reference evidence="3 4" key="1">
    <citation type="submission" date="2019-09" db="EMBL/GenBank/DDBJ databases">
        <title>Actinomadura physcomitrii sp. nov., a novel actinomycete isolated from moss [Physcomitrium sphaericum (Ludw) Fuernr].</title>
        <authorList>
            <person name="Zhuang X."/>
            <person name="Liu C."/>
        </authorList>
    </citation>
    <scope>NUCLEOTIDE SEQUENCE [LARGE SCALE GENOMIC DNA]</scope>
    <source>
        <strain evidence="3 4">HMC1</strain>
    </source>
</reference>
<dbReference type="OrthoDB" id="8901345at2"/>
<name>A0A6H9YNA1_9ACTN</name>
<dbReference type="Proteomes" id="UP000468735">
    <property type="component" value="Unassembled WGS sequence"/>
</dbReference>
<dbReference type="Pfam" id="PF11937">
    <property type="entry name" value="DUF3455"/>
    <property type="match status" value="1"/>
</dbReference>
<evidence type="ECO:0000256" key="1">
    <source>
        <dbReference type="SAM" id="SignalP"/>
    </source>
</evidence>
<proteinExistence type="predicted"/>
<dbReference type="PROSITE" id="PS50933">
    <property type="entry name" value="CHRD"/>
    <property type="match status" value="1"/>
</dbReference>
<dbReference type="SMART" id="SM00754">
    <property type="entry name" value="CHRD"/>
    <property type="match status" value="1"/>
</dbReference>
<gene>
    <name evidence="3" type="ORF">F8566_16745</name>
</gene>
<dbReference type="AlphaFoldDB" id="A0A6H9YNA1"/>
<sequence length="292" mass="30431">MNRSITITAVAVAGLACMATPAAGDTGAFFATSLNGANVVPGGDKDGSAVAYLGVKGDRVSFAIEFRGIGVPTSGELHQGAKGSNGDKKISFFTRPRGPGSVSGSVRVSDQQLLDQLRNDPGSFYIDLHNRQFAGGAVRGQVHKLTNAIDMKRALRQNFKAAVREGVQIYACTQQANGTFAFTQDNVRASLQRKISHFFVNPGPAGPPKWQARDGSAVTGSVISRRPNGDGNIAELDLAATQVGAPKGLLSGINEILRLNTVGGVAPAGSCEPGSKAEVPYRADYLFIDAAS</sequence>